<feature type="transmembrane region" description="Helical" evidence="7">
    <location>
        <begin position="476"/>
        <end position="501"/>
    </location>
</feature>
<evidence type="ECO:0000256" key="2">
    <source>
        <dbReference type="ARBA" id="ARBA00006670"/>
    </source>
</evidence>
<dbReference type="PANTHER" id="PTHR11706:SF33">
    <property type="entry name" value="NATURAL RESISTANCE-ASSOCIATED MACROPHAGE PROTEIN 2"/>
    <property type="match status" value="1"/>
</dbReference>
<sequence>MTTSVNSEKKSVNETTASTYFDERVAVPPPDGTRFSFRKLWAFTGPGFLMSIAYLDPGNVESDLRAGASAQFKLLWILMISTVLGLLMQRLAARLGVVTGLHLAEICFKRYPKVPRIILWVMVEIAIIGSDIQEVIGTAIAISILSNGKIPLYGGVLITIIDTFTFLLLDRYGLRKLEAFFCFLITVMSISFGYEYVVVHPNQPQVMKGMFFPYCENCGSDELLQGIGIVGAIIMPHNIYLHSALVKSRDVNRKQKAAVSEANLYFFIEAAIALFVSFLINVFVTAIFAEGFYGRSSQEIYHICTNASSPYADLFNNSHVVADVDIYRGGIYLGCKYGIAAMYIWAVGILAAGQSSTMTGTYSGQFAMEGFLNLKWKRWQRVLFTRSIPILPTVFIPIYKGIGDLTDMNDLLNVLMSLQLPFALIPILTFTNSEKLMGDFKNGLFTKILTSVLSVVVIVINLYFVAVYIPVLPHHWAMYLFIALILTFYVLFTAYLTWYCLIGMGWQWLLKIPCPQFLQYSDDFSIEVLEEEEEEIRVD</sequence>
<keyword evidence="4 7" id="KW-0812">Transmembrane</keyword>
<evidence type="ECO:0000256" key="1">
    <source>
        <dbReference type="ARBA" id="ARBA00004141"/>
    </source>
</evidence>
<feature type="transmembrane region" description="Helical" evidence="7">
    <location>
        <begin position="262"/>
        <end position="289"/>
    </location>
</feature>
<evidence type="ECO:0000256" key="7">
    <source>
        <dbReference type="SAM" id="Phobius"/>
    </source>
</evidence>
<dbReference type="PRINTS" id="PR00447">
    <property type="entry name" value="NATRESASSCMP"/>
</dbReference>
<keyword evidence="5 7" id="KW-1133">Transmembrane helix</keyword>
<dbReference type="NCBIfam" id="TIGR01197">
    <property type="entry name" value="nramp"/>
    <property type="match status" value="1"/>
</dbReference>
<name>Q4W8C5_MIZYE</name>
<feature type="transmembrane region" description="Helical" evidence="7">
    <location>
        <begin position="223"/>
        <end position="241"/>
    </location>
</feature>
<dbReference type="GO" id="GO:0005384">
    <property type="term" value="F:manganese ion transmembrane transporter activity"/>
    <property type="evidence" value="ECO:0007669"/>
    <property type="project" value="TreeGrafter"/>
</dbReference>
<protein>
    <submittedName>
        <fullName evidence="8">Divalent metal transporter</fullName>
    </submittedName>
</protein>
<dbReference type="AlphaFoldDB" id="Q4W8C5"/>
<dbReference type="OrthoDB" id="409173at2759"/>
<accession>Q4W8C5</accession>
<dbReference type="InterPro" id="IPR001046">
    <property type="entry name" value="NRAMP_fam"/>
</dbReference>
<evidence type="ECO:0000256" key="3">
    <source>
        <dbReference type="ARBA" id="ARBA00022448"/>
    </source>
</evidence>
<dbReference type="GO" id="GO:0005381">
    <property type="term" value="F:iron ion transmembrane transporter activity"/>
    <property type="evidence" value="ECO:0007669"/>
    <property type="project" value="TreeGrafter"/>
</dbReference>
<evidence type="ECO:0000313" key="8">
    <source>
        <dbReference type="EMBL" id="BAD99106.1"/>
    </source>
</evidence>
<dbReference type="GO" id="GO:0010008">
    <property type="term" value="C:endosome membrane"/>
    <property type="evidence" value="ECO:0007669"/>
    <property type="project" value="TreeGrafter"/>
</dbReference>
<keyword evidence="3" id="KW-0813">Transport</keyword>
<feature type="transmembrane region" description="Helical" evidence="7">
    <location>
        <begin position="383"/>
        <end position="399"/>
    </location>
</feature>
<gene>
    <name evidence="8" type="primary">dmt</name>
</gene>
<feature type="transmembrane region" description="Helical" evidence="7">
    <location>
        <begin position="181"/>
        <end position="199"/>
    </location>
</feature>
<feature type="transmembrane region" description="Helical" evidence="7">
    <location>
        <begin position="150"/>
        <end position="169"/>
    </location>
</feature>
<dbReference type="HAMAP" id="MF_00221">
    <property type="entry name" value="NRAMP"/>
    <property type="match status" value="1"/>
</dbReference>
<evidence type="ECO:0000256" key="6">
    <source>
        <dbReference type="ARBA" id="ARBA00023136"/>
    </source>
</evidence>
<proteinExistence type="evidence at transcript level"/>
<organism evidence="8">
    <name type="scientific">Mizuhopecten yessoensis</name>
    <name type="common">Japanese scallop</name>
    <name type="synonym">Patinopecten yessoensis</name>
    <dbReference type="NCBI Taxonomy" id="6573"/>
    <lineage>
        <taxon>Eukaryota</taxon>
        <taxon>Metazoa</taxon>
        <taxon>Spiralia</taxon>
        <taxon>Lophotrochozoa</taxon>
        <taxon>Mollusca</taxon>
        <taxon>Bivalvia</taxon>
        <taxon>Autobranchia</taxon>
        <taxon>Pteriomorphia</taxon>
        <taxon>Pectinida</taxon>
        <taxon>Pectinoidea</taxon>
        <taxon>Pectinidae</taxon>
        <taxon>Mizuhopecten</taxon>
    </lineage>
</organism>
<reference evidence="8" key="1">
    <citation type="journal article" date="2005" name="FEBS Lett.">
        <title>Scallop DMT functions as a Ca2+ transporter.</title>
        <authorList>
            <person name="Toyohara H."/>
            <person name="Yamamoto S."/>
            <person name="Hosoi M."/>
            <person name="Takagi M."/>
            <person name="Hayashi I."/>
            <person name="Nakao K."/>
            <person name="Kaneko S."/>
        </authorList>
    </citation>
    <scope>NUCLEOTIDE SEQUENCE</scope>
</reference>
<comment type="subcellular location">
    <subcellularLocation>
        <location evidence="1">Membrane</location>
        <topology evidence="1">Multi-pass membrane protein</topology>
    </subcellularLocation>
</comment>
<dbReference type="PANTHER" id="PTHR11706">
    <property type="entry name" value="SOLUTE CARRIER PROTEIN FAMILY 11 MEMBER"/>
    <property type="match status" value="1"/>
</dbReference>
<feature type="transmembrane region" description="Helical" evidence="7">
    <location>
        <begin position="411"/>
        <end position="432"/>
    </location>
</feature>
<dbReference type="NCBIfam" id="NF037982">
    <property type="entry name" value="Nramp_1"/>
    <property type="match status" value="1"/>
</dbReference>
<dbReference type="GO" id="GO:0005886">
    <property type="term" value="C:plasma membrane"/>
    <property type="evidence" value="ECO:0007669"/>
    <property type="project" value="TreeGrafter"/>
</dbReference>
<dbReference type="EMBL" id="AB180910">
    <property type="protein sequence ID" value="BAD99106.1"/>
    <property type="molecule type" value="mRNA"/>
</dbReference>
<feature type="transmembrane region" description="Helical" evidence="7">
    <location>
        <begin position="75"/>
        <end position="97"/>
    </location>
</feature>
<evidence type="ECO:0000256" key="4">
    <source>
        <dbReference type="ARBA" id="ARBA00022692"/>
    </source>
</evidence>
<dbReference type="GO" id="GO:0015086">
    <property type="term" value="F:cadmium ion transmembrane transporter activity"/>
    <property type="evidence" value="ECO:0007669"/>
    <property type="project" value="TreeGrafter"/>
</dbReference>
<keyword evidence="6 7" id="KW-0472">Membrane</keyword>
<evidence type="ECO:0000256" key="5">
    <source>
        <dbReference type="ARBA" id="ARBA00022989"/>
    </source>
</evidence>
<dbReference type="Pfam" id="PF01566">
    <property type="entry name" value="Nramp"/>
    <property type="match status" value="1"/>
</dbReference>
<feature type="transmembrane region" description="Helical" evidence="7">
    <location>
        <begin position="444"/>
        <end position="470"/>
    </location>
</feature>
<comment type="similarity">
    <text evidence="2">Belongs to the NRAMP family.</text>
</comment>